<organism evidence="2 3">
    <name type="scientific">Campylobacter iguaniorum</name>
    <dbReference type="NCBI Taxonomy" id="1244531"/>
    <lineage>
        <taxon>Bacteria</taxon>
        <taxon>Pseudomonadati</taxon>
        <taxon>Campylobacterota</taxon>
        <taxon>Epsilonproteobacteria</taxon>
        <taxon>Campylobacterales</taxon>
        <taxon>Campylobacteraceae</taxon>
        <taxon>Campylobacter</taxon>
    </lineage>
</organism>
<sequence>MAEKDIILMLIAVMIVGAVLNAQIKRVTKRLDIEETNPNLGYYSDFCNAIDEKILMLKELVQDAKILETSDMDGCLEALSNFSKELVFIQTMNTNNKDKDLWEEKLFGFLSKLDDFIMQNMQDAKAISDEMKSDLKNKFESLSS</sequence>
<protein>
    <submittedName>
        <fullName evidence="2">Hypothetical membrane protein</fullName>
    </submittedName>
</protein>
<keyword evidence="3" id="KW-1185">Reference proteome</keyword>
<gene>
    <name evidence="2" type="ORF">CIG1485E_1096</name>
</gene>
<dbReference type="KEGG" id="caj:CIG1485E_1096"/>
<dbReference type="OrthoDB" id="5339506at2"/>
<evidence type="ECO:0000313" key="2">
    <source>
        <dbReference type="EMBL" id="AII14931.1"/>
    </source>
</evidence>
<dbReference type="EMBL" id="CP009043">
    <property type="protein sequence ID" value="AII14931.1"/>
    <property type="molecule type" value="Genomic_DNA"/>
</dbReference>
<accession>A0A076FAE2</accession>
<evidence type="ECO:0000313" key="3">
    <source>
        <dbReference type="Proteomes" id="UP000028486"/>
    </source>
</evidence>
<dbReference type="Proteomes" id="UP000028486">
    <property type="component" value="Chromosome"/>
</dbReference>
<proteinExistence type="predicted"/>
<dbReference type="eggNOG" id="ENOG503004N">
    <property type="taxonomic scope" value="Bacteria"/>
</dbReference>
<keyword evidence="1" id="KW-0812">Transmembrane</keyword>
<dbReference type="STRING" id="1244531.CIG2463D_1188"/>
<reference evidence="3" key="1">
    <citation type="journal article" date="2014" name="Genome Announc.">
        <title>Complete Genome Sequence of Campylobacter iguaniorum Strain 1485ET, Isolated from a Bearded Dragon (Pogona vitticeps).</title>
        <authorList>
            <person name="Gilbert M.J."/>
            <person name="Miller W.G."/>
            <person name="Yee E."/>
            <person name="Kik M."/>
            <person name="Wagenaar J.A."/>
            <person name="Duim B."/>
        </authorList>
    </citation>
    <scope>NUCLEOTIDE SEQUENCE [LARGE SCALE GENOMIC DNA]</scope>
    <source>
        <strain evidence="3">1485E</strain>
    </source>
</reference>
<keyword evidence="1" id="KW-1133">Transmembrane helix</keyword>
<dbReference type="AlphaFoldDB" id="A0A076FAE2"/>
<dbReference type="RefSeq" id="WP_038454517.1">
    <property type="nucleotide sequence ID" value="NZ_CP009043.1"/>
</dbReference>
<keyword evidence="1" id="KW-0472">Membrane</keyword>
<feature type="transmembrane region" description="Helical" evidence="1">
    <location>
        <begin position="6"/>
        <end position="24"/>
    </location>
</feature>
<evidence type="ECO:0000256" key="1">
    <source>
        <dbReference type="SAM" id="Phobius"/>
    </source>
</evidence>
<dbReference type="HOGENOM" id="CLU_147451_0_0_7"/>
<name>A0A076FAE2_9BACT</name>